<gene>
    <name evidence="2" type="ORF">BBK15_06080</name>
    <name evidence="1" type="ORF">GA629_09675</name>
</gene>
<reference evidence="2 3" key="1">
    <citation type="submission" date="2016-07" db="EMBL/GenBank/DDBJ databases">
        <title>Draft Genome Sequence of Bifidobacterium adolescentis strain Km 4.</title>
        <authorList>
            <person name="Danilenko V.N."/>
        </authorList>
    </citation>
    <scope>NUCLEOTIDE SEQUENCE [LARGE SCALE GENOMIC DNA]</scope>
    <source>
        <strain evidence="2 3">Km 4</strain>
    </source>
</reference>
<organism evidence="2 3">
    <name type="scientific">Bifidobacterium adolescentis</name>
    <dbReference type="NCBI Taxonomy" id="1680"/>
    <lineage>
        <taxon>Bacteria</taxon>
        <taxon>Bacillati</taxon>
        <taxon>Actinomycetota</taxon>
        <taxon>Actinomycetes</taxon>
        <taxon>Bifidobacteriales</taxon>
        <taxon>Bifidobacteriaceae</taxon>
        <taxon>Bifidobacterium</taxon>
    </lineage>
</organism>
<dbReference type="Proteomes" id="UP000470200">
    <property type="component" value="Unassembled WGS sequence"/>
</dbReference>
<name>A0A1E7Y092_BIFAD</name>
<reference evidence="1 4" key="2">
    <citation type="journal article" date="2019" name="Nat. Med.">
        <title>A library of human gut bacterial isolates paired with longitudinal multiomics data enables mechanistic microbiome research.</title>
        <authorList>
            <person name="Poyet M."/>
            <person name="Groussin M."/>
            <person name="Gibbons S.M."/>
            <person name="Avila-Pacheco J."/>
            <person name="Jiang X."/>
            <person name="Kearney S.M."/>
            <person name="Perrotta A.R."/>
            <person name="Berdy B."/>
            <person name="Zhao S."/>
            <person name="Lieberman T.D."/>
            <person name="Swanson P.K."/>
            <person name="Smith M."/>
            <person name="Roesemann S."/>
            <person name="Alexander J.E."/>
            <person name="Rich S.A."/>
            <person name="Livny J."/>
            <person name="Vlamakis H."/>
            <person name="Clish C."/>
            <person name="Bullock K."/>
            <person name="Deik A."/>
            <person name="Scott J."/>
            <person name="Pierce K.A."/>
            <person name="Xavier R.J."/>
            <person name="Alm E.J."/>
        </authorList>
    </citation>
    <scope>NUCLEOTIDE SEQUENCE [LARGE SCALE GENOMIC DNA]</scope>
    <source>
        <strain evidence="1 4">BIOML-A105</strain>
    </source>
</reference>
<comment type="caution">
    <text evidence="2">The sequence shown here is derived from an EMBL/GenBank/DDBJ whole genome shotgun (WGS) entry which is preliminary data.</text>
</comment>
<dbReference type="EMBL" id="WDIP01000013">
    <property type="protein sequence ID" value="KAB5883000.1"/>
    <property type="molecule type" value="Genomic_DNA"/>
</dbReference>
<evidence type="ECO:0000313" key="4">
    <source>
        <dbReference type="Proteomes" id="UP000470200"/>
    </source>
</evidence>
<accession>A0A1E7Y092</accession>
<protein>
    <submittedName>
        <fullName evidence="2">Uncharacterized protein</fullName>
    </submittedName>
</protein>
<dbReference type="Proteomes" id="UP000175684">
    <property type="component" value="Unassembled WGS sequence"/>
</dbReference>
<evidence type="ECO:0000313" key="3">
    <source>
        <dbReference type="Proteomes" id="UP000175684"/>
    </source>
</evidence>
<dbReference type="RefSeq" id="WP_070122586.1">
    <property type="nucleotide sequence ID" value="NZ_MAXD01000003.1"/>
</dbReference>
<evidence type="ECO:0000313" key="2">
    <source>
        <dbReference type="EMBL" id="OFA35031.1"/>
    </source>
</evidence>
<dbReference type="EMBL" id="MAXD01000003">
    <property type="protein sequence ID" value="OFA35031.1"/>
    <property type="molecule type" value="Genomic_DNA"/>
</dbReference>
<dbReference type="AlphaFoldDB" id="A0A1E7Y092"/>
<evidence type="ECO:0000313" key="1">
    <source>
        <dbReference type="EMBL" id="KAB5883000.1"/>
    </source>
</evidence>
<sequence length="87" mass="9081">MNEEPTIAASLAGESPAALADIHDESARDNGLLTKANDIIDALPWGQASILRRAFRVASKYGGMDPVEAQAVSGLVRDSCIRAAMAA</sequence>
<proteinExistence type="predicted"/>